<protein>
    <submittedName>
        <fullName evidence="1">Uncharacterized protein</fullName>
    </submittedName>
</protein>
<organism evidence="1 2">
    <name type="scientific">Fusarium oxysporum</name>
    <name type="common">Fusarium vascular wilt</name>
    <dbReference type="NCBI Taxonomy" id="5507"/>
    <lineage>
        <taxon>Eukaryota</taxon>
        <taxon>Fungi</taxon>
        <taxon>Dikarya</taxon>
        <taxon>Ascomycota</taxon>
        <taxon>Pezizomycotina</taxon>
        <taxon>Sordariomycetes</taxon>
        <taxon>Hypocreomycetidae</taxon>
        <taxon>Hypocreales</taxon>
        <taxon>Nectriaceae</taxon>
        <taxon>Fusarium</taxon>
        <taxon>Fusarium oxysporum species complex</taxon>
    </lineage>
</organism>
<evidence type="ECO:0000313" key="2">
    <source>
        <dbReference type="Proteomes" id="UP000219369"/>
    </source>
</evidence>
<name>A0A2H3TTT9_FUSOX</name>
<dbReference type="Proteomes" id="UP000219369">
    <property type="component" value="Unassembled WGS sequence"/>
</dbReference>
<gene>
    <name evidence="1" type="ORF">FRV6_16162</name>
</gene>
<evidence type="ECO:0000313" key="1">
    <source>
        <dbReference type="EMBL" id="SCO92034.1"/>
    </source>
</evidence>
<dbReference type="VEuPathDB" id="FungiDB:FOXG_14567"/>
<dbReference type="VEuPathDB" id="FungiDB:FOC4_g10003828"/>
<dbReference type="SUPFAM" id="SSF51735">
    <property type="entry name" value="NAD(P)-binding Rossmann-fold domains"/>
    <property type="match status" value="1"/>
</dbReference>
<dbReference type="InterPro" id="IPR036291">
    <property type="entry name" value="NAD(P)-bd_dom_sf"/>
</dbReference>
<accession>A0A2H3TTT9</accession>
<dbReference type="VEuPathDB" id="FungiDB:FOMG_09139"/>
<reference evidence="2" key="1">
    <citation type="submission" date="2016-09" db="EMBL/GenBank/DDBJ databases">
        <authorList>
            <person name="Guldener U."/>
        </authorList>
    </citation>
    <scope>NUCLEOTIDE SEQUENCE [LARGE SCALE GENOMIC DNA]</scope>
    <source>
        <strain evidence="2">V64-1</strain>
    </source>
</reference>
<dbReference type="OrthoDB" id="37659at2759"/>
<dbReference type="EMBL" id="FMJY01000010">
    <property type="protein sequence ID" value="SCO92034.1"/>
    <property type="molecule type" value="Genomic_DNA"/>
</dbReference>
<sequence length="257" mass="27989">MARIDDTDQAAAATISQLFVSASKGVQTDVGLQGRADPLIIKSRRLLIRGTIGRVTRSVTTSYTLQLQPQTDSKGGYLRGASGIRWTAVRLIATKGAQVLVLDLNQPDANTTPSPPEGEPALTTEAGRIHLAISNAGVSEQYDDFSDKSDEWGKLLEPAFGVTDMRKQRQAVDRTTRRIVITCSATAHAPEHDLPVYLQDLAKSLMATGLPVRWAEFMDYALVYSATAKQNRRIEDYGKDTQLPAARSGGPFKQFSP</sequence>
<proteinExistence type="predicted"/>
<dbReference type="AlphaFoldDB" id="A0A2H3TTT9"/>